<gene>
    <name evidence="2" type="ORF">GTHE00462_LOCUS31217</name>
</gene>
<dbReference type="AlphaFoldDB" id="A0A7S4P906"/>
<name>A0A7S4P906_GUITH</name>
<protein>
    <submittedName>
        <fullName evidence="2">Uncharacterized protein</fullName>
    </submittedName>
</protein>
<evidence type="ECO:0000313" key="2">
    <source>
        <dbReference type="EMBL" id="CAE2327713.1"/>
    </source>
</evidence>
<reference evidence="2" key="1">
    <citation type="submission" date="2021-01" db="EMBL/GenBank/DDBJ databases">
        <authorList>
            <person name="Corre E."/>
            <person name="Pelletier E."/>
            <person name="Niang G."/>
            <person name="Scheremetjew M."/>
            <person name="Finn R."/>
            <person name="Kale V."/>
            <person name="Holt S."/>
            <person name="Cochrane G."/>
            <person name="Meng A."/>
            <person name="Brown T."/>
            <person name="Cohen L."/>
        </authorList>
    </citation>
    <scope>NUCLEOTIDE SEQUENCE</scope>
    <source>
        <strain evidence="2">CCMP 2712</strain>
    </source>
</reference>
<organism evidence="2">
    <name type="scientific">Guillardia theta</name>
    <name type="common">Cryptophyte</name>
    <name type="synonym">Cryptomonas phi</name>
    <dbReference type="NCBI Taxonomy" id="55529"/>
    <lineage>
        <taxon>Eukaryota</taxon>
        <taxon>Cryptophyceae</taxon>
        <taxon>Pyrenomonadales</taxon>
        <taxon>Geminigeraceae</taxon>
        <taxon>Guillardia</taxon>
    </lineage>
</organism>
<proteinExistence type="predicted"/>
<feature type="region of interest" description="Disordered" evidence="1">
    <location>
        <begin position="166"/>
        <end position="232"/>
    </location>
</feature>
<sequence>MVRPSATPESRNVGVCFAQVVARVVPTLRHLFIPRRGRLSLYEGLKECIPAAVRSKEQSARCFGLSEVEFNKALERSGFKKLRDRCHVPVGVKELDFAKGPTARYVFCNRRWRNPDDPLELEELRQGWLKLRECVWILGADLSFESLVQCCRVRYAQWARMTTNWNKSPRRVGRTKPPPAPSNAPRGSATLHDARALSSSLDPQGAHKRSDKHGGGGSGERPASEPSCGEDGREVDEWFDQILVCVNWELPEEVVSLPSNGARSWSPAA</sequence>
<accession>A0A7S4P906</accession>
<dbReference type="EMBL" id="HBKN01039901">
    <property type="protein sequence ID" value="CAE2327713.1"/>
    <property type="molecule type" value="Transcribed_RNA"/>
</dbReference>
<evidence type="ECO:0000256" key="1">
    <source>
        <dbReference type="SAM" id="MobiDB-lite"/>
    </source>
</evidence>